<keyword evidence="8" id="KW-1185">Reference proteome</keyword>
<protein>
    <recommendedName>
        <fullName evidence="9">Flagellar protein</fullName>
    </recommendedName>
</protein>
<evidence type="ECO:0000256" key="5">
    <source>
        <dbReference type="ARBA" id="ARBA00023136"/>
    </source>
</evidence>
<keyword evidence="2" id="KW-1003">Cell membrane</keyword>
<dbReference type="GO" id="GO:0044781">
    <property type="term" value="P:bacterial-type flagellum organization"/>
    <property type="evidence" value="ECO:0007669"/>
    <property type="project" value="InterPro"/>
</dbReference>
<dbReference type="Proteomes" id="UP000243739">
    <property type="component" value="Unassembled WGS sequence"/>
</dbReference>
<evidence type="ECO:0000313" key="8">
    <source>
        <dbReference type="Proteomes" id="UP000243739"/>
    </source>
</evidence>
<keyword evidence="3 6" id="KW-0812">Transmembrane</keyword>
<evidence type="ECO:0000256" key="1">
    <source>
        <dbReference type="ARBA" id="ARBA00004236"/>
    </source>
</evidence>
<evidence type="ECO:0000313" key="7">
    <source>
        <dbReference type="EMBL" id="OEG00413.1"/>
    </source>
</evidence>
<feature type="transmembrane region" description="Helical" evidence="6">
    <location>
        <begin position="6"/>
        <end position="24"/>
    </location>
</feature>
<dbReference type="InterPro" id="IPR022781">
    <property type="entry name" value="Flagellar_biosynth_FliO"/>
</dbReference>
<accession>A0A1D2YXL5</accession>
<gene>
    <name evidence="7" type="ORF">BHF71_00450</name>
</gene>
<comment type="caution">
    <text evidence="7">The sequence shown here is derived from an EMBL/GenBank/DDBJ whole genome shotgun (WGS) entry which is preliminary data.</text>
</comment>
<evidence type="ECO:0000256" key="4">
    <source>
        <dbReference type="ARBA" id="ARBA00022989"/>
    </source>
</evidence>
<evidence type="ECO:0000256" key="6">
    <source>
        <dbReference type="SAM" id="Phobius"/>
    </source>
</evidence>
<name>A0A1D2YXL5_9BACI</name>
<comment type="subcellular location">
    <subcellularLocation>
        <location evidence="1">Cell membrane</location>
    </subcellularLocation>
</comment>
<dbReference type="EMBL" id="MIJF01000001">
    <property type="protein sequence ID" value="OEG00413.1"/>
    <property type="molecule type" value="Genomic_DNA"/>
</dbReference>
<organism evidence="7 8">
    <name type="scientific">Vulcanibacillus modesticaldus</name>
    <dbReference type="NCBI Taxonomy" id="337097"/>
    <lineage>
        <taxon>Bacteria</taxon>
        <taxon>Bacillati</taxon>
        <taxon>Bacillota</taxon>
        <taxon>Bacilli</taxon>
        <taxon>Bacillales</taxon>
        <taxon>Bacillaceae</taxon>
        <taxon>Vulcanibacillus</taxon>
    </lineage>
</organism>
<dbReference type="STRING" id="337097.BHF71_00450"/>
<proteinExistence type="predicted"/>
<dbReference type="OrthoDB" id="2376965at2"/>
<dbReference type="AlphaFoldDB" id="A0A1D2YXL5"/>
<dbReference type="RefSeq" id="WP_069655726.1">
    <property type="nucleotide sequence ID" value="NZ_MIJF01000001.1"/>
</dbReference>
<dbReference type="Pfam" id="PF04347">
    <property type="entry name" value="FliO"/>
    <property type="match status" value="1"/>
</dbReference>
<evidence type="ECO:0008006" key="9">
    <source>
        <dbReference type="Google" id="ProtNLM"/>
    </source>
</evidence>
<evidence type="ECO:0000256" key="2">
    <source>
        <dbReference type="ARBA" id="ARBA00022475"/>
    </source>
</evidence>
<keyword evidence="4 6" id="KW-1133">Transmembrane helix</keyword>
<reference evidence="7 8" key="1">
    <citation type="submission" date="2016-09" db="EMBL/GenBank/DDBJ databases">
        <title>Draft genome sequence for the type strain of Vulcanibacillus modesticaldus BR, a strictly anaerobic, moderately thermophilic, and nitrate-reducing bacterium from deep sea-hydrothermal vents of the Mid-Atlantic Ridge.</title>
        <authorList>
            <person name="Abin C.A."/>
            <person name="Hollibaugh J.T."/>
        </authorList>
    </citation>
    <scope>NUCLEOTIDE SEQUENCE [LARGE SCALE GENOMIC DNA]</scope>
    <source>
        <strain evidence="7 8">BR</strain>
    </source>
</reference>
<evidence type="ECO:0000256" key="3">
    <source>
        <dbReference type="ARBA" id="ARBA00022692"/>
    </source>
</evidence>
<sequence>MLYIRVILSLVSILILIYVITWALSKKKKLNQVGNFTHLGAIPLGPNKTIQVVEIGNKIYILGVGEDVRLIQIIEENEDIKAIKKVADIQPNRIPWLRNISIKKKGLNDENYFERELAEKIEQLKVKRIQSVNKLFDLKDEKRGISDQHEEV</sequence>
<keyword evidence="5 6" id="KW-0472">Membrane</keyword>
<dbReference type="GO" id="GO:0016020">
    <property type="term" value="C:membrane"/>
    <property type="evidence" value="ECO:0007669"/>
    <property type="project" value="InterPro"/>
</dbReference>